<comment type="similarity">
    <text evidence="2">Belongs to the protease inhibitor I15 (antistasin) family.</text>
</comment>
<evidence type="ECO:0000256" key="5">
    <source>
        <dbReference type="ARBA" id="ARBA00022900"/>
    </source>
</evidence>
<feature type="domain" description="Antistasin-like" evidence="7">
    <location>
        <begin position="1408"/>
        <end position="1434"/>
    </location>
</feature>
<evidence type="ECO:0000313" key="9">
    <source>
        <dbReference type="Proteomes" id="UP000549394"/>
    </source>
</evidence>
<dbReference type="EMBL" id="CAJFCJ010000019">
    <property type="protein sequence ID" value="CAD5122915.1"/>
    <property type="molecule type" value="Genomic_DNA"/>
</dbReference>
<evidence type="ECO:0000313" key="8">
    <source>
        <dbReference type="EMBL" id="CAD5122915.1"/>
    </source>
</evidence>
<dbReference type="PROSITE" id="PS51252">
    <property type="entry name" value="ANTISTASIN"/>
    <property type="match status" value="14"/>
</dbReference>
<accession>A0A7I8W485</accession>
<feature type="domain" description="Antistasin-like" evidence="7">
    <location>
        <begin position="1258"/>
        <end position="1284"/>
    </location>
</feature>
<protein>
    <submittedName>
        <fullName evidence="8">DgyrCDS11314</fullName>
    </submittedName>
</protein>
<feature type="domain" description="Antistasin-like" evidence="7">
    <location>
        <begin position="156"/>
        <end position="181"/>
    </location>
</feature>
<keyword evidence="6" id="KW-0732">Signal</keyword>
<feature type="signal peptide" evidence="6">
    <location>
        <begin position="1"/>
        <end position="22"/>
    </location>
</feature>
<keyword evidence="3" id="KW-0964">Secreted</keyword>
<dbReference type="Gene3D" id="2.10.22.10">
    <property type="entry name" value="Antistasin, domain 1"/>
    <property type="match status" value="15"/>
</dbReference>
<evidence type="ECO:0000259" key="7">
    <source>
        <dbReference type="PROSITE" id="PS51252"/>
    </source>
</evidence>
<feature type="domain" description="Antistasin-like" evidence="7">
    <location>
        <begin position="729"/>
        <end position="755"/>
    </location>
</feature>
<feature type="domain" description="Antistasin-like" evidence="7">
    <location>
        <begin position="1209"/>
        <end position="1234"/>
    </location>
</feature>
<organism evidence="8 9">
    <name type="scientific">Dimorphilus gyrociliatus</name>
    <dbReference type="NCBI Taxonomy" id="2664684"/>
    <lineage>
        <taxon>Eukaryota</taxon>
        <taxon>Metazoa</taxon>
        <taxon>Spiralia</taxon>
        <taxon>Lophotrochozoa</taxon>
        <taxon>Annelida</taxon>
        <taxon>Polychaeta</taxon>
        <taxon>Polychaeta incertae sedis</taxon>
        <taxon>Dinophilidae</taxon>
        <taxon>Dimorphilus</taxon>
    </lineage>
</organism>
<sequence>MMKISKLILLVPAIVLLSQVQSIPTGERCEECTVQDCLYGIHPDAETPGICDCRCKDCSDHCENCKYGVLNLKSDGCPDCSSCCDNPCDRNPCSGHKSVCVVNKYPNPFQVICRYGYTCVEPEHPTFDCKEMKCNEDETCVESVQKNAPAKCEKTCKPLECDIACTTGFKKDRAGCDTCACCPPVTCRMFCLNGFAKGSNGCEECKCNGPPPPLPPQPPTSCAAVTCQQGTVCKVLPEPNCFPHSPCRMIAQCVKQECPPVCAIFCEHGNVMDKNGCPTCTCNPSPVPKCSKNSDCLENQVCDEETKTCGCSKIMCTLFCEDGFEQLNGCPICKCRKSESCLDKRCGPGETCIEDDIQCVTAPCYKNPRCVKSETCSKNSDCPKNQVCDEETKTCGCAKYMCEMFCENGFEQLNGCPICKCREPTSCRDKKCGTGEVCIEDDIECVTAPCYKNPRCELATCERCRPNEECKVETVVCKKAPCKQFLKCVPNDLCKKCKEGESCEIATSICIPGFVCKKPIARCVPKNKCQYKKCNIGEYCKEKVHPCLVPPCPTSAVCVKQQTTCAAMLCRVGHFCVEENGEARCVLDPVCVKANCRKDQNCMIITRGCLANGECPGPIGECHDIKPPKNSCDDIKCELGEICEEKVHPCLVPPCPTDAVCVKPKTTCAAMLCQVGHFCVEENGEARCILHRACKEANCKNNQDCILSKVCDNGGICHEIGKCVNRAICEPVRCKMYCEFGWKRDSKSGCEICKCADSCEDATCPRDKFCVESNSQVKCENCPVFRCMACPIGQEYIRDERGCKTCQCKVTCPVIRCAVFCPNGYKKDKNGCNTCECEEPKTCKDIKCRDNEYCEMSITCMAIGCPPSRPMCRSCPMIKCVPCKRGEVNVINEHGCKTCQCKPICPQVDCVTRCSTGYATDENGCTTCTCNGPEPKTCDFLNCPKDTFCEMSVTCLGPNCPPSTPICERCPVYRCPPCSEKEINVLDERGCKTCECKPNDCPIVDCDEIICKNGMKVDENGCQTCTCKPPPPQPTCDNFSCPVPGTQCEMIPTPCAPPPAFCNEKPCVYYCHPVPVCKKVNTFTCANILCPVGQICEMQKVECVKEPCHPVPVCVVNPLCKKANCRKDQECRISYPKCKSESTKCNGEPVAECIAKDPCSLIDCLPNQICDNGKCMCARHPPCRMFCQYGYELDKNGCKICKCLEAPKCKPLACRMACPHGLVRDKNGCDICECAPSPKCQTVKCGRYTECKDGKCVCKPVLCKLYCEHGWAKDERTGCDKCACAPSPKCQTVKCDRYTECKDGKCVCKPVLCKLYCEHGWAKDERTGCDKCACAPSPKCQTVKCDKYTECKDGKCVCKPVMCRRYCEHGWAKDERTGCEKCECAPAPKCDTVRCGKYTECKDGKCVCKPVMCRRYCEHGWAKDERTGCDKCECAPAPKCDTVRCGRYTECKDGKCVCKPVLCDMFCNHGWAKDEETGCDICKCNPPPINCALPKCDSTCSNTKMVKDEFGCMKCLCMGNSAVESVSRNNCVESSCGNLRCDTWGFAVDTNGCKICDCARPKVRDCPNSLCNRGEKCQQEEVCNTKTSVCKTKRFCVFNAGMISSKREIE</sequence>
<dbReference type="GO" id="GO:0004867">
    <property type="term" value="F:serine-type endopeptidase inhibitor activity"/>
    <property type="evidence" value="ECO:0007669"/>
    <property type="project" value="UniProtKB-KW"/>
</dbReference>
<evidence type="ECO:0000256" key="4">
    <source>
        <dbReference type="ARBA" id="ARBA00022690"/>
    </source>
</evidence>
<feature type="domain" description="Antistasin-like" evidence="7">
    <location>
        <begin position="1458"/>
        <end position="1484"/>
    </location>
</feature>
<name>A0A7I8W485_9ANNE</name>
<feature type="domain" description="Antistasin-like" evidence="7">
    <location>
        <begin position="1177"/>
        <end position="1203"/>
    </location>
</feature>
<comment type="caution">
    <text evidence="8">The sequence shown here is derived from an EMBL/GenBank/DDBJ whole genome shotgun (WGS) entry which is preliminary data.</text>
</comment>
<dbReference type="InterPro" id="IPR011061">
    <property type="entry name" value="Hirudin/antistatin"/>
</dbReference>
<feature type="domain" description="Antistasin-like" evidence="7">
    <location>
        <begin position="1001"/>
        <end position="1027"/>
    </location>
</feature>
<dbReference type="SMART" id="SM00274">
    <property type="entry name" value="FOLN"/>
    <property type="match status" value="8"/>
</dbReference>
<gene>
    <name evidence="8" type="ORF">DGYR_LOCUS10656</name>
</gene>
<comment type="subcellular location">
    <subcellularLocation>
        <location evidence="1">Secreted</location>
    </subcellularLocation>
</comment>
<feature type="domain" description="Antistasin-like" evidence="7">
    <location>
        <begin position="905"/>
        <end position="930"/>
    </location>
</feature>
<evidence type="ECO:0000256" key="3">
    <source>
        <dbReference type="ARBA" id="ARBA00022525"/>
    </source>
</evidence>
<dbReference type="InterPro" id="IPR003645">
    <property type="entry name" value="Fol_N"/>
</dbReference>
<keyword evidence="4" id="KW-0646">Protease inhibitor</keyword>
<feature type="domain" description="Antistasin-like" evidence="7">
    <location>
        <begin position="253"/>
        <end position="282"/>
    </location>
</feature>
<dbReference type="GO" id="GO:0005576">
    <property type="term" value="C:extracellular region"/>
    <property type="evidence" value="ECO:0007669"/>
    <property type="project" value="UniProtKB-SubCell"/>
</dbReference>
<dbReference type="Proteomes" id="UP000549394">
    <property type="component" value="Unassembled WGS sequence"/>
</dbReference>
<dbReference type="Pfam" id="PF02822">
    <property type="entry name" value="Antistasin"/>
    <property type="match status" value="11"/>
</dbReference>
<feature type="domain" description="Antistasin-like" evidence="7">
    <location>
        <begin position="812"/>
        <end position="837"/>
    </location>
</feature>
<evidence type="ECO:0000256" key="6">
    <source>
        <dbReference type="SAM" id="SignalP"/>
    </source>
</evidence>
<dbReference type="SUPFAM" id="SSF57262">
    <property type="entry name" value="Leech antihemostatic proteins"/>
    <property type="match status" value="12"/>
</dbReference>
<feature type="domain" description="Antistasin-like" evidence="7">
    <location>
        <begin position="1308"/>
        <end position="1334"/>
    </location>
</feature>
<feature type="domain" description="Antistasin-like" evidence="7">
    <location>
        <begin position="1358"/>
        <end position="1384"/>
    </location>
</feature>
<feature type="domain" description="Antistasin-like" evidence="7">
    <location>
        <begin position="182"/>
        <end position="207"/>
    </location>
</feature>
<dbReference type="InterPro" id="IPR004094">
    <property type="entry name" value="Antistasin-like"/>
</dbReference>
<reference evidence="8 9" key="1">
    <citation type="submission" date="2020-08" db="EMBL/GenBank/DDBJ databases">
        <authorList>
            <person name="Hejnol A."/>
        </authorList>
    </citation>
    <scope>NUCLEOTIDE SEQUENCE [LARGE SCALE GENOMIC DNA]</scope>
</reference>
<evidence type="ECO:0000256" key="1">
    <source>
        <dbReference type="ARBA" id="ARBA00004613"/>
    </source>
</evidence>
<dbReference type="OrthoDB" id="10021323at2759"/>
<keyword evidence="5" id="KW-0722">Serine protease inhibitor</keyword>
<feature type="chain" id="PRO_5029640169" evidence="6">
    <location>
        <begin position="23"/>
        <end position="1610"/>
    </location>
</feature>
<evidence type="ECO:0000256" key="2">
    <source>
        <dbReference type="ARBA" id="ARBA00008768"/>
    </source>
</evidence>
<proteinExistence type="inferred from homology"/>
<keyword evidence="9" id="KW-1185">Reference proteome</keyword>